<dbReference type="InterPro" id="IPR040351">
    <property type="entry name" value="RAB3IL/RAB3IP/Sec2"/>
</dbReference>
<feature type="coiled-coil region" evidence="2">
    <location>
        <begin position="97"/>
        <end position="138"/>
    </location>
</feature>
<dbReference type="PANTHER" id="PTHR14430">
    <property type="entry name" value="RABIN3-RELATED"/>
    <property type="match status" value="1"/>
</dbReference>
<gene>
    <name evidence="5" type="ORF">M408DRAFT_29809</name>
</gene>
<evidence type="ECO:0000256" key="1">
    <source>
        <dbReference type="ARBA" id="ARBA00023054"/>
    </source>
</evidence>
<dbReference type="Pfam" id="PF06428">
    <property type="entry name" value="Sec2p"/>
    <property type="match status" value="1"/>
</dbReference>
<feature type="compositionally biased region" description="Low complexity" evidence="3">
    <location>
        <begin position="314"/>
        <end position="327"/>
    </location>
</feature>
<feature type="domain" description="GDP/GTP exchange factor Sec2 N-terminal" evidence="4">
    <location>
        <begin position="11"/>
        <end position="111"/>
    </location>
</feature>
<evidence type="ECO:0000256" key="3">
    <source>
        <dbReference type="SAM" id="MobiDB-lite"/>
    </source>
</evidence>
<dbReference type="GO" id="GO:0006887">
    <property type="term" value="P:exocytosis"/>
    <property type="evidence" value="ECO:0007669"/>
    <property type="project" value="TreeGrafter"/>
</dbReference>
<dbReference type="AlphaFoldDB" id="A0A0C3AM44"/>
<dbReference type="Gene3D" id="6.10.140.910">
    <property type="match status" value="1"/>
</dbReference>
<name>A0A0C3AM44_SERVB</name>
<dbReference type="PANTHER" id="PTHR14430:SF0">
    <property type="entry name" value="SEC2P DOMAIN-CONTAINING PROTEIN"/>
    <property type="match status" value="1"/>
</dbReference>
<feature type="region of interest" description="Disordered" evidence="3">
    <location>
        <begin position="482"/>
        <end position="501"/>
    </location>
</feature>
<dbReference type="HOGENOM" id="CLU_338354_0_0_1"/>
<dbReference type="InterPro" id="IPR009449">
    <property type="entry name" value="Sec2_N"/>
</dbReference>
<dbReference type="Proteomes" id="UP000054097">
    <property type="component" value="Unassembled WGS sequence"/>
</dbReference>
<keyword evidence="6" id="KW-1185">Reference proteome</keyword>
<proteinExistence type="predicted"/>
<feature type="region of interest" description="Disordered" evidence="3">
    <location>
        <begin position="670"/>
        <end position="841"/>
    </location>
</feature>
<dbReference type="CDD" id="cd21044">
    <property type="entry name" value="Rab11BD_RAB3IP_like"/>
    <property type="match status" value="1"/>
</dbReference>
<feature type="compositionally biased region" description="Basic and acidic residues" evidence="3">
    <location>
        <begin position="815"/>
        <end position="832"/>
    </location>
</feature>
<evidence type="ECO:0000313" key="6">
    <source>
        <dbReference type="Proteomes" id="UP000054097"/>
    </source>
</evidence>
<reference evidence="5 6" key="1">
    <citation type="submission" date="2014-04" db="EMBL/GenBank/DDBJ databases">
        <authorList>
            <consortium name="DOE Joint Genome Institute"/>
            <person name="Kuo A."/>
            <person name="Zuccaro A."/>
            <person name="Kohler A."/>
            <person name="Nagy L.G."/>
            <person name="Floudas D."/>
            <person name="Copeland A."/>
            <person name="Barry K.W."/>
            <person name="Cichocki N."/>
            <person name="Veneault-Fourrey C."/>
            <person name="LaButti K."/>
            <person name="Lindquist E.A."/>
            <person name="Lipzen A."/>
            <person name="Lundell T."/>
            <person name="Morin E."/>
            <person name="Murat C."/>
            <person name="Sun H."/>
            <person name="Tunlid A."/>
            <person name="Henrissat B."/>
            <person name="Grigoriev I.V."/>
            <person name="Hibbett D.S."/>
            <person name="Martin F."/>
            <person name="Nordberg H.P."/>
            <person name="Cantor M.N."/>
            <person name="Hua S.X."/>
        </authorList>
    </citation>
    <scope>NUCLEOTIDE SEQUENCE [LARGE SCALE GENOMIC DNA]</scope>
    <source>
        <strain evidence="5 6">MAFF 305830</strain>
    </source>
</reference>
<feature type="region of interest" description="Disordered" evidence="3">
    <location>
        <begin position="444"/>
        <end position="475"/>
    </location>
</feature>
<accession>A0A0C3AM44</accession>
<sequence>MNLEREKSVLEMKQEQMVKDGRLVARSAVAAELTRLMEESMASSNAKLSTEAKHKQMESELSDLSANLFSTANEMVATERQLRASVEESLTSTKGSNALLEKQLEAAQLQLGGTEREKEILREQAGRTEKETEELRKALRGINSSNFMSQGTGGILRMMISHAPYKNEYLGFLAHLRGTMPNVPAVTSLLTLPFLARLAVEDSEPTLRLDLAPSLNWLTRRSALAAINSNTLLIEQIHVATLFLEGSAWSYSYGGFGTTSSLPASPTQLTKPCALRLPRSRPSVAPSPQRSVSAGGWGASQFLKSVTLPSLGSVVSGSGSSGSRSNSPAPRHSLDSIPTPISSTNPLPPFPIDRPYSPPPPTSLQTVIHAFRIPITGKSANTSTTNLAGPDASQSTENYGPPYPLCHTGWCLSRLRATLDLWGCVKSEAIERVWVDGELERRPLGNGSGITSWHQRRQSGATRPSETTNTQPLGIGRDALDKAKAYGSGSPGSDGAVVTPTTASSTSAAGFLGGVRRTFSGSAILPSSTGSAVSDPEKTTAGNDNTAITGEAGTGAIRAPAVPRRSIGRLSAVFTGAAQPSEAVNSGGVQGAEATPNQDVQVQNTDVDPVKPPTEKSLASPPIAPSASLDTFVTPFESPRQMLSPDPGDDTTKHGANSEALITAIEGHLSSSKQDSVDFVSPSSPEPPTPTPTSIGFGSGTTGASARHSHVRNTSIASIISEGNTVTPRPSTPSTESKLLTKAGSRPSTPGKTGVPPPVPRRPAARNAARTSIVAAPESPNQPPQDGTGDTGEPDAATKAGDTVMAIGAEPGLGKVDEEGAMKEGVDGREADAETAYDAQE</sequence>
<feature type="compositionally biased region" description="Polar residues" evidence="3">
    <location>
        <begin position="712"/>
        <end position="738"/>
    </location>
</feature>
<reference evidence="6" key="2">
    <citation type="submission" date="2015-01" db="EMBL/GenBank/DDBJ databases">
        <title>Evolutionary Origins and Diversification of the Mycorrhizal Mutualists.</title>
        <authorList>
            <consortium name="DOE Joint Genome Institute"/>
            <consortium name="Mycorrhizal Genomics Consortium"/>
            <person name="Kohler A."/>
            <person name="Kuo A."/>
            <person name="Nagy L.G."/>
            <person name="Floudas D."/>
            <person name="Copeland A."/>
            <person name="Barry K.W."/>
            <person name="Cichocki N."/>
            <person name="Veneault-Fourrey C."/>
            <person name="LaButti K."/>
            <person name="Lindquist E.A."/>
            <person name="Lipzen A."/>
            <person name="Lundell T."/>
            <person name="Morin E."/>
            <person name="Murat C."/>
            <person name="Riley R."/>
            <person name="Ohm R."/>
            <person name="Sun H."/>
            <person name="Tunlid A."/>
            <person name="Henrissat B."/>
            <person name="Grigoriev I.V."/>
            <person name="Hibbett D.S."/>
            <person name="Martin F."/>
        </authorList>
    </citation>
    <scope>NUCLEOTIDE SEQUENCE [LARGE SCALE GENOMIC DNA]</scope>
    <source>
        <strain evidence="6">MAFF 305830</strain>
    </source>
</reference>
<dbReference type="GO" id="GO:0070319">
    <property type="term" value="C:Golgi to plasma membrane transport vesicle"/>
    <property type="evidence" value="ECO:0007669"/>
    <property type="project" value="TreeGrafter"/>
</dbReference>
<feature type="region of interest" description="Disordered" evidence="3">
    <location>
        <begin position="276"/>
        <end position="295"/>
    </location>
</feature>
<dbReference type="OrthoDB" id="1748564at2759"/>
<dbReference type="STRING" id="933852.A0A0C3AM44"/>
<feature type="compositionally biased region" description="Pro residues" evidence="3">
    <location>
        <begin position="346"/>
        <end position="361"/>
    </location>
</feature>
<feature type="region of interest" description="Disordered" evidence="3">
    <location>
        <begin position="527"/>
        <end position="551"/>
    </location>
</feature>
<feature type="region of interest" description="Disordered" evidence="3">
    <location>
        <begin position="582"/>
        <end position="630"/>
    </location>
</feature>
<protein>
    <recommendedName>
        <fullName evidence="4">GDP/GTP exchange factor Sec2 N-terminal domain-containing protein</fullName>
    </recommendedName>
</protein>
<evidence type="ECO:0000313" key="5">
    <source>
        <dbReference type="EMBL" id="KIM21089.1"/>
    </source>
</evidence>
<organism evidence="5 6">
    <name type="scientific">Serendipita vermifera MAFF 305830</name>
    <dbReference type="NCBI Taxonomy" id="933852"/>
    <lineage>
        <taxon>Eukaryota</taxon>
        <taxon>Fungi</taxon>
        <taxon>Dikarya</taxon>
        <taxon>Basidiomycota</taxon>
        <taxon>Agaricomycotina</taxon>
        <taxon>Agaricomycetes</taxon>
        <taxon>Sebacinales</taxon>
        <taxon>Serendipitaceae</taxon>
        <taxon>Serendipita</taxon>
    </lineage>
</organism>
<dbReference type="EMBL" id="KN824393">
    <property type="protein sequence ID" value="KIM21089.1"/>
    <property type="molecule type" value="Genomic_DNA"/>
</dbReference>
<dbReference type="GO" id="GO:0005085">
    <property type="term" value="F:guanyl-nucleotide exchange factor activity"/>
    <property type="evidence" value="ECO:0007669"/>
    <property type="project" value="InterPro"/>
</dbReference>
<feature type="compositionally biased region" description="Polar residues" evidence="3">
    <location>
        <begin position="449"/>
        <end position="472"/>
    </location>
</feature>
<dbReference type="GO" id="GO:0051286">
    <property type="term" value="C:cell tip"/>
    <property type="evidence" value="ECO:0007669"/>
    <property type="project" value="TreeGrafter"/>
</dbReference>
<feature type="compositionally biased region" description="Low complexity" evidence="3">
    <location>
        <begin position="619"/>
        <end position="628"/>
    </location>
</feature>
<evidence type="ECO:0000259" key="4">
    <source>
        <dbReference type="Pfam" id="PF06428"/>
    </source>
</evidence>
<dbReference type="SUPFAM" id="SSF144284">
    <property type="entry name" value="Sec2 N-terminal region"/>
    <property type="match status" value="1"/>
</dbReference>
<feature type="compositionally biased region" description="Polar residues" evidence="3">
    <location>
        <begin position="595"/>
        <end position="606"/>
    </location>
</feature>
<feature type="region of interest" description="Disordered" evidence="3">
    <location>
        <begin position="314"/>
        <end position="361"/>
    </location>
</feature>
<keyword evidence="1 2" id="KW-0175">Coiled coil</keyword>
<evidence type="ECO:0000256" key="2">
    <source>
        <dbReference type="SAM" id="Coils"/>
    </source>
</evidence>